<evidence type="ECO:0000256" key="6">
    <source>
        <dbReference type="SAM" id="MobiDB-lite"/>
    </source>
</evidence>
<proteinExistence type="predicted"/>
<dbReference type="Gene3D" id="3.30.200.20">
    <property type="entry name" value="Phosphorylase Kinase, domain 1"/>
    <property type="match status" value="1"/>
</dbReference>
<reference evidence="13 14" key="1">
    <citation type="journal article" date="2019" name="Nat. Med.">
        <title>A library of human gut bacterial isolates paired with longitudinal multiomics data enables mechanistic microbiome research.</title>
        <authorList>
            <person name="Poyet M."/>
            <person name="Groussin M."/>
            <person name="Gibbons S.M."/>
            <person name="Avila-Pacheco J."/>
            <person name="Jiang X."/>
            <person name="Kearney S.M."/>
            <person name="Perrotta A.R."/>
            <person name="Berdy B."/>
            <person name="Zhao S."/>
            <person name="Lieberman T.D."/>
            <person name="Swanson P.K."/>
            <person name="Smith M."/>
            <person name="Roesemann S."/>
            <person name="Alexander J.E."/>
            <person name="Rich S.A."/>
            <person name="Livny J."/>
            <person name="Vlamakis H."/>
            <person name="Clish C."/>
            <person name="Bullock K."/>
            <person name="Deik A."/>
            <person name="Scott J."/>
            <person name="Pierce K.A."/>
            <person name="Xavier R.J."/>
            <person name="Alm E.J."/>
        </authorList>
    </citation>
    <scope>NUCLEOTIDE SEQUENCE [LARGE SCALE GENOMIC DNA]</scope>
    <source>
        <strain evidence="12 16">BIOML-A21</strain>
        <strain evidence="9 15">BIOML-A36</strain>
        <strain evidence="11 14">BIOML-A37</strain>
        <strain evidence="10 13">BIOML-A38</strain>
    </source>
</reference>
<evidence type="ECO:0000313" key="16">
    <source>
        <dbReference type="Proteomes" id="UP000442334"/>
    </source>
</evidence>
<evidence type="ECO:0000313" key="9">
    <source>
        <dbReference type="EMBL" id="KAB4109741.1"/>
    </source>
</evidence>
<dbReference type="PROSITE" id="PS00108">
    <property type="entry name" value="PROTEIN_KINASE_ST"/>
    <property type="match status" value="1"/>
</dbReference>
<dbReference type="RefSeq" id="WP_151853172.1">
    <property type="nucleotide sequence ID" value="NZ_JANUPE010000004.1"/>
</dbReference>
<dbReference type="InterPro" id="IPR000719">
    <property type="entry name" value="Prot_kinase_dom"/>
</dbReference>
<accession>A0A6I0JER8</accession>
<keyword evidence="3 9" id="KW-0418">Kinase</keyword>
<evidence type="ECO:0000256" key="3">
    <source>
        <dbReference type="ARBA" id="ARBA00022777"/>
    </source>
</evidence>
<keyword evidence="7" id="KW-0812">Transmembrane</keyword>
<evidence type="ECO:0000313" key="10">
    <source>
        <dbReference type="EMBL" id="KAB4116026.1"/>
    </source>
</evidence>
<keyword evidence="7" id="KW-0472">Membrane</keyword>
<dbReference type="PANTHER" id="PTHR43289:SF34">
    <property type="entry name" value="SERINE_THREONINE-PROTEIN KINASE YBDM-RELATED"/>
    <property type="match status" value="1"/>
</dbReference>
<dbReference type="InterPro" id="IPR008271">
    <property type="entry name" value="Ser/Thr_kinase_AS"/>
</dbReference>
<dbReference type="PROSITE" id="PS00107">
    <property type="entry name" value="PROTEIN_KINASE_ATP"/>
    <property type="match status" value="1"/>
</dbReference>
<evidence type="ECO:0000256" key="7">
    <source>
        <dbReference type="SAM" id="Phobius"/>
    </source>
</evidence>
<dbReference type="Gene3D" id="1.10.510.10">
    <property type="entry name" value="Transferase(Phosphotransferase) domain 1"/>
    <property type="match status" value="1"/>
</dbReference>
<evidence type="ECO:0000313" key="12">
    <source>
        <dbReference type="EMBL" id="KAB4181950.1"/>
    </source>
</evidence>
<feature type="compositionally biased region" description="Polar residues" evidence="6">
    <location>
        <begin position="283"/>
        <end position="293"/>
    </location>
</feature>
<dbReference type="EMBL" id="WCUQ01000008">
    <property type="protein sequence ID" value="KAB4123117.1"/>
    <property type="molecule type" value="Genomic_DNA"/>
</dbReference>
<dbReference type="AlphaFoldDB" id="A0A6I0JER8"/>
<evidence type="ECO:0000313" key="15">
    <source>
        <dbReference type="Proteomes" id="UP000441711"/>
    </source>
</evidence>
<evidence type="ECO:0000256" key="1">
    <source>
        <dbReference type="ARBA" id="ARBA00022679"/>
    </source>
</evidence>
<dbReference type="CDD" id="cd14014">
    <property type="entry name" value="STKc_PknB_like"/>
    <property type="match status" value="1"/>
</dbReference>
<dbReference type="SMART" id="SM00220">
    <property type="entry name" value="S_TKc"/>
    <property type="match status" value="1"/>
</dbReference>
<protein>
    <submittedName>
        <fullName evidence="9">Serine/threonine protein kinase</fullName>
    </submittedName>
</protein>
<keyword evidence="4 5" id="KW-0067">ATP-binding</keyword>
<organism evidence="9 15">
    <name type="scientific">Bacteroides uniformis</name>
    <dbReference type="NCBI Taxonomy" id="820"/>
    <lineage>
        <taxon>Bacteria</taxon>
        <taxon>Pseudomonadati</taxon>
        <taxon>Bacteroidota</taxon>
        <taxon>Bacteroidia</taxon>
        <taxon>Bacteroidales</taxon>
        <taxon>Bacteroidaceae</taxon>
        <taxon>Bacteroides</taxon>
    </lineage>
</organism>
<dbReference type="Proteomes" id="UP000441711">
    <property type="component" value="Unassembled WGS sequence"/>
</dbReference>
<evidence type="ECO:0000313" key="14">
    <source>
        <dbReference type="Proteomes" id="UP000438773"/>
    </source>
</evidence>
<evidence type="ECO:0000256" key="2">
    <source>
        <dbReference type="ARBA" id="ARBA00022741"/>
    </source>
</evidence>
<sequence>MQLQSGTLLQGGKYKIETVLGQGGFGITYLATQVALERKVAIKEFFMKEHCNRDVATSHVSVGSQGSQELVARFRQKFVKEARMIAGLNHPHIIRIIDVFEENGTAYYVMEYMGNGSLAEYLKRNGAVRESEALHYIYQLADALKFIHQHQMNHLDIKPGNVLLDNNNNATLIDFGLSKRYDGEGHQTSTTPIGISAGYAPMEQYKQGGVSTFSPATDIYSLGATLYKLLTNETPPDASDVNDDGLPPLPPSISQSTADTIEKAMQPRRRDRPQSIDEFLSLLTNNNKPSMQYNEEESETTIIPSISPKAEEEPGSPNIPPKRANHLSNREIWFIAILILLVTSIFVINKTSYNVPAQDSDTAVAIENPIPNLPAQPIDLGLSVKWASWNVGASSPEDYGGLYGWADPIGNNTSTNNTDYPNNNPPSNICGTNYDIAHIKWGENWRLPTKNEILELCEKCSWKWTSYKGVNGYMITGPSGNYIFLPAAGQRYDTKITSQKNFGYYWSGTLYSYDWLGTLHNNASCLSFSKAQYQASFTQRYFGCSARPVSD</sequence>
<keyword evidence="1" id="KW-0808">Transferase</keyword>
<feature type="binding site" evidence="5">
    <location>
        <position position="43"/>
    </location>
    <ligand>
        <name>ATP</name>
        <dbReference type="ChEBI" id="CHEBI:30616"/>
    </ligand>
</feature>
<dbReference type="InterPro" id="IPR011009">
    <property type="entry name" value="Kinase-like_dom_sf"/>
</dbReference>
<dbReference type="PROSITE" id="PS50011">
    <property type="entry name" value="PROTEIN_KINASE_DOM"/>
    <property type="match status" value="1"/>
</dbReference>
<dbReference type="EMBL" id="WCUA01000030">
    <property type="protein sequence ID" value="KAB4181950.1"/>
    <property type="molecule type" value="Genomic_DNA"/>
</dbReference>
<dbReference type="GO" id="GO:0005524">
    <property type="term" value="F:ATP binding"/>
    <property type="evidence" value="ECO:0007669"/>
    <property type="project" value="UniProtKB-UniRule"/>
</dbReference>
<dbReference type="EMBL" id="WCUP01000005">
    <property type="protein sequence ID" value="KAB4109741.1"/>
    <property type="molecule type" value="Genomic_DNA"/>
</dbReference>
<name>A0A6I0JER8_BACUN</name>
<dbReference type="InterPro" id="IPR017441">
    <property type="entry name" value="Protein_kinase_ATP_BS"/>
</dbReference>
<feature type="region of interest" description="Disordered" evidence="6">
    <location>
        <begin position="283"/>
        <end position="323"/>
    </location>
</feature>
<dbReference type="PANTHER" id="PTHR43289">
    <property type="entry name" value="MITOGEN-ACTIVATED PROTEIN KINASE KINASE KINASE 20-RELATED"/>
    <property type="match status" value="1"/>
</dbReference>
<dbReference type="Proteomes" id="UP000442334">
    <property type="component" value="Unassembled WGS sequence"/>
</dbReference>
<feature type="region of interest" description="Disordered" evidence="6">
    <location>
        <begin position="235"/>
        <end position="257"/>
    </location>
</feature>
<comment type="caution">
    <text evidence="9">The sequence shown here is derived from an EMBL/GenBank/DDBJ whole genome shotgun (WGS) entry which is preliminary data.</text>
</comment>
<feature type="transmembrane region" description="Helical" evidence="7">
    <location>
        <begin position="332"/>
        <end position="348"/>
    </location>
</feature>
<dbReference type="Pfam" id="PF00069">
    <property type="entry name" value="Pkinase"/>
    <property type="match status" value="1"/>
</dbReference>
<dbReference type="Proteomes" id="UP000434462">
    <property type="component" value="Unassembled WGS sequence"/>
</dbReference>
<evidence type="ECO:0000256" key="5">
    <source>
        <dbReference type="PROSITE-ProRule" id="PRU10141"/>
    </source>
</evidence>
<dbReference type="GO" id="GO:0004674">
    <property type="term" value="F:protein serine/threonine kinase activity"/>
    <property type="evidence" value="ECO:0007669"/>
    <property type="project" value="UniProtKB-KW"/>
</dbReference>
<evidence type="ECO:0000313" key="11">
    <source>
        <dbReference type="EMBL" id="KAB4123117.1"/>
    </source>
</evidence>
<evidence type="ECO:0000259" key="8">
    <source>
        <dbReference type="PROSITE" id="PS50011"/>
    </source>
</evidence>
<feature type="domain" description="Protein kinase" evidence="8">
    <location>
        <begin position="14"/>
        <end position="291"/>
    </location>
</feature>
<dbReference type="Proteomes" id="UP000438773">
    <property type="component" value="Unassembled WGS sequence"/>
</dbReference>
<gene>
    <name evidence="12" type="ORF">GAQ34_19490</name>
    <name evidence="9" type="ORF">GAQ70_07800</name>
    <name evidence="10" type="ORF">GAQ72_11165</name>
    <name evidence="11" type="ORF">GAQ75_13795</name>
</gene>
<dbReference type="EMBL" id="WCUR01000034">
    <property type="protein sequence ID" value="KAB4116026.1"/>
    <property type="molecule type" value="Genomic_DNA"/>
</dbReference>
<evidence type="ECO:0000256" key="4">
    <source>
        <dbReference type="ARBA" id="ARBA00022840"/>
    </source>
</evidence>
<dbReference type="SUPFAM" id="SSF56112">
    <property type="entry name" value="Protein kinase-like (PK-like)"/>
    <property type="match status" value="1"/>
</dbReference>
<evidence type="ECO:0000313" key="13">
    <source>
        <dbReference type="Proteomes" id="UP000434462"/>
    </source>
</evidence>
<keyword evidence="9" id="KW-0723">Serine/threonine-protein kinase</keyword>
<keyword evidence="7" id="KW-1133">Transmembrane helix</keyword>
<keyword evidence="2 5" id="KW-0547">Nucleotide-binding</keyword>